<dbReference type="Pfam" id="PF05685">
    <property type="entry name" value="Uma2"/>
    <property type="match status" value="1"/>
</dbReference>
<dbReference type="InterPro" id="IPR011335">
    <property type="entry name" value="Restrct_endonuc-II-like"/>
</dbReference>
<keyword evidence="3" id="KW-1185">Reference proteome</keyword>
<dbReference type="EMBL" id="NHRY01000187">
    <property type="protein sequence ID" value="PPQ31616.1"/>
    <property type="molecule type" value="Genomic_DNA"/>
</dbReference>
<evidence type="ECO:0000313" key="3">
    <source>
        <dbReference type="Proteomes" id="UP000239724"/>
    </source>
</evidence>
<dbReference type="PANTHER" id="PTHR36558">
    <property type="entry name" value="GLR1098 PROTEIN"/>
    <property type="match status" value="1"/>
</dbReference>
<proteinExistence type="predicted"/>
<reference evidence="2 3" key="1">
    <citation type="journal article" date="2018" name="Arch. Microbiol.">
        <title>New insights into the metabolic potential of the phototrophic purple bacterium Rhodopila globiformis DSM 161(T) from its draft genome sequence and evidence for a vanadium-dependent nitrogenase.</title>
        <authorList>
            <person name="Imhoff J.F."/>
            <person name="Rahn T."/>
            <person name="Kunzel S."/>
            <person name="Neulinger S.C."/>
        </authorList>
    </citation>
    <scope>NUCLEOTIDE SEQUENCE [LARGE SCALE GENOMIC DNA]</scope>
    <source>
        <strain evidence="2 3">DSM 161</strain>
    </source>
</reference>
<evidence type="ECO:0000313" key="2">
    <source>
        <dbReference type="EMBL" id="PPQ31616.1"/>
    </source>
</evidence>
<evidence type="ECO:0000259" key="1">
    <source>
        <dbReference type="Pfam" id="PF05685"/>
    </source>
</evidence>
<dbReference type="SUPFAM" id="SSF52980">
    <property type="entry name" value="Restriction endonuclease-like"/>
    <property type="match status" value="1"/>
</dbReference>
<protein>
    <recommendedName>
        <fullName evidence="1">Putative restriction endonuclease domain-containing protein</fullName>
    </recommendedName>
</protein>
<sequence length="195" mass="21039">MVALRQHAPARMTVTEFLAWDAGDPTGVPYQLIDGEPVAMAPASETHAALQAEIGALLRNHLLEQGGKCRLLSQPGIVPRVRSDRNFRIPDLGVTCAPPALGQMVPDPVLLIEILSPGNEAETRANIWAYTTIPSVQEILAVHSTRIEAELLRRAPDGNWPEEPEIVVGADTLRLASIGFVTPLAAIYRTTALTT</sequence>
<name>A0A2S6NAI0_RHOGL</name>
<comment type="caution">
    <text evidence="2">The sequence shown here is derived from an EMBL/GenBank/DDBJ whole genome shotgun (WGS) entry which is preliminary data.</text>
</comment>
<dbReference type="CDD" id="cd06260">
    <property type="entry name" value="DUF820-like"/>
    <property type="match status" value="1"/>
</dbReference>
<dbReference type="Proteomes" id="UP000239724">
    <property type="component" value="Unassembled WGS sequence"/>
</dbReference>
<dbReference type="InterPro" id="IPR008538">
    <property type="entry name" value="Uma2"/>
</dbReference>
<dbReference type="Gene3D" id="3.90.1570.10">
    <property type="entry name" value="tt1808, chain A"/>
    <property type="match status" value="1"/>
</dbReference>
<dbReference type="PANTHER" id="PTHR36558:SF1">
    <property type="entry name" value="RESTRICTION ENDONUCLEASE DOMAIN-CONTAINING PROTEIN-RELATED"/>
    <property type="match status" value="1"/>
</dbReference>
<accession>A0A2S6NAI0</accession>
<organism evidence="2 3">
    <name type="scientific">Rhodopila globiformis</name>
    <name type="common">Rhodopseudomonas globiformis</name>
    <dbReference type="NCBI Taxonomy" id="1071"/>
    <lineage>
        <taxon>Bacteria</taxon>
        <taxon>Pseudomonadati</taxon>
        <taxon>Pseudomonadota</taxon>
        <taxon>Alphaproteobacteria</taxon>
        <taxon>Acetobacterales</taxon>
        <taxon>Acetobacteraceae</taxon>
        <taxon>Rhodopila</taxon>
    </lineage>
</organism>
<dbReference type="InterPro" id="IPR012296">
    <property type="entry name" value="Nuclease_put_TT1808"/>
</dbReference>
<feature type="domain" description="Putative restriction endonuclease" evidence="1">
    <location>
        <begin position="15"/>
        <end position="174"/>
    </location>
</feature>
<gene>
    <name evidence="2" type="ORF">CCS01_17055</name>
</gene>
<dbReference type="AlphaFoldDB" id="A0A2S6NAI0"/>
<dbReference type="OrthoDB" id="7262039at2"/>